<accession>A0A9P4GMV3</accession>
<comment type="caution">
    <text evidence="2">The sequence shown here is derived from an EMBL/GenBank/DDBJ whole genome shotgun (WGS) entry which is preliminary data.</text>
</comment>
<proteinExistence type="predicted"/>
<evidence type="ECO:0000313" key="2">
    <source>
        <dbReference type="EMBL" id="KAF1848206.1"/>
    </source>
</evidence>
<dbReference type="GeneID" id="63845552"/>
<dbReference type="EMBL" id="ML976615">
    <property type="protein sequence ID" value="KAF1848206.1"/>
    <property type="molecule type" value="Genomic_DNA"/>
</dbReference>
<feature type="region of interest" description="Disordered" evidence="1">
    <location>
        <begin position="161"/>
        <end position="185"/>
    </location>
</feature>
<feature type="compositionally biased region" description="Basic and acidic residues" evidence="1">
    <location>
        <begin position="164"/>
        <end position="178"/>
    </location>
</feature>
<dbReference type="OrthoDB" id="5301876at2759"/>
<gene>
    <name evidence="2" type="ORF">K460DRAFT_279040</name>
</gene>
<dbReference type="Proteomes" id="UP000800039">
    <property type="component" value="Unassembled WGS sequence"/>
</dbReference>
<keyword evidence="3" id="KW-1185">Reference proteome</keyword>
<name>A0A9P4GMV3_9PLEO</name>
<organism evidence="2 3">
    <name type="scientific">Cucurbitaria berberidis CBS 394.84</name>
    <dbReference type="NCBI Taxonomy" id="1168544"/>
    <lineage>
        <taxon>Eukaryota</taxon>
        <taxon>Fungi</taxon>
        <taxon>Dikarya</taxon>
        <taxon>Ascomycota</taxon>
        <taxon>Pezizomycotina</taxon>
        <taxon>Dothideomycetes</taxon>
        <taxon>Pleosporomycetidae</taxon>
        <taxon>Pleosporales</taxon>
        <taxon>Pleosporineae</taxon>
        <taxon>Cucurbitariaceae</taxon>
        <taxon>Cucurbitaria</taxon>
    </lineage>
</organism>
<reference evidence="2" key="1">
    <citation type="submission" date="2020-01" db="EMBL/GenBank/DDBJ databases">
        <authorList>
            <consortium name="DOE Joint Genome Institute"/>
            <person name="Haridas S."/>
            <person name="Albert R."/>
            <person name="Binder M."/>
            <person name="Bloem J."/>
            <person name="Labutti K."/>
            <person name="Salamov A."/>
            <person name="Andreopoulos B."/>
            <person name="Baker S.E."/>
            <person name="Barry K."/>
            <person name="Bills G."/>
            <person name="Bluhm B.H."/>
            <person name="Cannon C."/>
            <person name="Castanera R."/>
            <person name="Culley D.E."/>
            <person name="Daum C."/>
            <person name="Ezra D."/>
            <person name="Gonzalez J.B."/>
            <person name="Henrissat B."/>
            <person name="Kuo A."/>
            <person name="Liang C."/>
            <person name="Lipzen A."/>
            <person name="Lutzoni F."/>
            <person name="Magnuson J."/>
            <person name="Mondo S."/>
            <person name="Nolan M."/>
            <person name="Ohm R."/>
            <person name="Pangilinan J."/>
            <person name="Park H.-J."/>
            <person name="Ramirez L."/>
            <person name="Alfaro M."/>
            <person name="Sun H."/>
            <person name="Tritt A."/>
            <person name="Yoshinaga Y."/>
            <person name="Zwiers L.-H."/>
            <person name="Turgeon B.G."/>
            <person name="Goodwin S.B."/>
            <person name="Spatafora J.W."/>
            <person name="Crous P.W."/>
            <person name="Grigoriev I.V."/>
        </authorList>
    </citation>
    <scope>NUCLEOTIDE SEQUENCE</scope>
    <source>
        <strain evidence="2">CBS 394.84</strain>
    </source>
</reference>
<evidence type="ECO:0000313" key="3">
    <source>
        <dbReference type="Proteomes" id="UP000800039"/>
    </source>
</evidence>
<feature type="region of interest" description="Disordered" evidence="1">
    <location>
        <begin position="48"/>
        <end position="68"/>
    </location>
</feature>
<dbReference type="AlphaFoldDB" id="A0A9P4GMV3"/>
<protein>
    <submittedName>
        <fullName evidence="2">Uncharacterized protein</fullName>
    </submittedName>
</protein>
<evidence type="ECO:0000256" key="1">
    <source>
        <dbReference type="SAM" id="MobiDB-lite"/>
    </source>
</evidence>
<dbReference type="RefSeq" id="XP_040790769.1">
    <property type="nucleotide sequence ID" value="XM_040928299.1"/>
</dbReference>
<feature type="compositionally biased region" description="Pro residues" evidence="1">
    <location>
        <begin position="49"/>
        <end position="68"/>
    </location>
</feature>
<sequence>MTLQPPFALFVLDKDITNEYLNNSLVRAYNGDYQSGWNLWVATDSYDDLPPPQQTHQPPPEATKPPLPADFSSPWVGKTVEDCAKWLQEMPVQEGVYAESVNRDYFTAMNEFSKEEDMVLVCRFQNKDNGNTRVDYFPQSTDEVQMQMWTNLGSKFDEQASNYRDARRFEDNKPDRSKFKSGGPY</sequence>